<keyword evidence="5" id="KW-1185">Reference proteome</keyword>
<evidence type="ECO:0000256" key="2">
    <source>
        <dbReference type="SAM" id="SignalP"/>
    </source>
</evidence>
<reference evidence="4 5" key="1">
    <citation type="submission" date="2019-11" db="EMBL/GenBank/DDBJ databases">
        <title>Type strains purchased from KCTC, JCM and DSMZ.</title>
        <authorList>
            <person name="Lu H."/>
        </authorList>
    </citation>
    <scope>NUCLEOTIDE SEQUENCE [LARGE SCALE GENOMIC DNA]</scope>
    <source>
        <strain evidence="4 5">KCTC 42409</strain>
    </source>
</reference>
<organism evidence="4 5">
    <name type="scientific">Pseudoduganella ginsengisoli</name>
    <dbReference type="NCBI Taxonomy" id="1462440"/>
    <lineage>
        <taxon>Bacteria</taxon>
        <taxon>Pseudomonadati</taxon>
        <taxon>Pseudomonadota</taxon>
        <taxon>Betaproteobacteria</taxon>
        <taxon>Burkholderiales</taxon>
        <taxon>Oxalobacteraceae</taxon>
        <taxon>Telluria group</taxon>
        <taxon>Pseudoduganella</taxon>
    </lineage>
</organism>
<dbReference type="RefSeq" id="WP_155438401.1">
    <property type="nucleotide sequence ID" value="NZ_WNLA01000003.1"/>
</dbReference>
<comment type="caution">
    <text evidence="4">The sequence shown here is derived from an EMBL/GenBank/DDBJ whole genome shotgun (WGS) entry which is preliminary data.</text>
</comment>
<evidence type="ECO:0000313" key="4">
    <source>
        <dbReference type="EMBL" id="MTW02022.1"/>
    </source>
</evidence>
<gene>
    <name evidence="4" type="ORF">GM668_07950</name>
</gene>
<evidence type="ECO:0000256" key="1">
    <source>
        <dbReference type="SAM" id="MobiDB-lite"/>
    </source>
</evidence>
<feature type="region of interest" description="Disordered" evidence="1">
    <location>
        <begin position="455"/>
        <end position="483"/>
    </location>
</feature>
<feature type="compositionally biased region" description="Basic and acidic residues" evidence="1">
    <location>
        <begin position="455"/>
        <end position="465"/>
    </location>
</feature>
<evidence type="ECO:0000259" key="3">
    <source>
        <dbReference type="Pfam" id="PF18426"/>
    </source>
</evidence>
<dbReference type="InterPro" id="IPR041290">
    <property type="entry name" value="Tli4_C"/>
</dbReference>
<dbReference type="AlphaFoldDB" id="A0A6L6PZ59"/>
<dbReference type="Pfam" id="PF18426">
    <property type="entry name" value="Tli4_C"/>
    <property type="match status" value="1"/>
</dbReference>
<dbReference type="OrthoDB" id="8722129at2"/>
<dbReference type="Proteomes" id="UP000484015">
    <property type="component" value="Unassembled WGS sequence"/>
</dbReference>
<name>A0A6L6PZ59_9BURK</name>
<feature type="chain" id="PRO_5027123912" description="Tle cognate immunity protein 4 C-terminal domain-containing protein" evidence="2">
    <location>
        <begin position="27"/>
        <end position="483"/>
    </location>
</feature>
<protein>
    <recommendedName>
        <fullName evidence="3">Tle cognate immunity protein 4 C-terminal domain-containing protein</fullName>
    </recommendedName>
</protein>
<proteinExistence type="predicted"/>
<feature type="signal peptide" evidence="2">
    <location>
        <begin position="1"/>
        <end position="26"/>
    </location>
</feature>
<accession>A0A6L6PZ59</accession>
<sequence>MKLFALHALRGWPLWLALLAIPPAMADQTPNLPRKSNMTEVPSRLQATFAQTKTVCFGRFVITVPARTKVIWGRMTVGAEIYIGPNKSGEIGQFVERQRIKIEEELDRRDERVTAPDAVFGKVFDGAGMGHKMLVGLNSINYTLFSFIPLSTGLFIFEDMRIIPTKIKQRIAEHNRVAHLLRPRTDDEIPTGKGVCLEGGFVDHDDEFENTSIGFRLEDFPDVHLSLNIMKNREFVLPQTDFQRDLKYAEKSAREEGLGAWWDSIQYLRRGRRTILELQGEEVAAWKPARAGFHEANHEFIFWSPGRANDPYHPQIRAEFHTGVKENKRAATPPSVTNEEAIALWDTLLGSIRVRPAAPAAVAKSVVVPGTSVSAGLPCPNAGWWECQDAKQYGPKVQVKGSAVRYFREGNAMPQAALQKQSWWQRMTGTRDIFHSAIPSQWRLLDRRLQQRLPEQEASVKHEVKTAPTTPESTGGEAVVSRN</sequence>
<keyword evidence="2" id="KW-0732">Signal</keyword>
<dbReference type="EMBL" id="WNLA01000003">
    <property type="protein sequence ID" value="MTW02022.1"/>
    <property type="molecule type" value="Genomic_DNA"/>
</dbReference>
<feature type="domain" description="Tle cognate immunity protein 4 C-terminal" evidence="3">
    <location>
        <begin position="188"/>
        <end position="357"/>
    </location>
</feature>
<evidence type="ECO:0000313" key="5">
    <source>
        <dbReference type="Proteomes" id="UP000484015"/>
    </source>
</evidence>